<feature type="compositionally biased region" description="Low complexity" evidence="1">
    <location>
        <begin position="99"/>
        <end position="114"/>
    </location>
</feature>
<organism evidence="3 4">
    <name type="scientific">Naasia aerilata</name>
    <dbReference type="NCBI Taxonomy" id="1162966"/>
    <lineage>
        <taxon>Bacteria</taxon>
        <taxon>Bacillati</taxon>
        <taxon>Actinomycetota</taxon>
        <taxon>Actinomycetes</taxon>
        <taxon>Micrococcales</taxon>
        <taxon>Microbacteriaceae</taxon>
        <taxon>Naasia</taxon>
    </lineage>
</organism>
<name>A0ABM8GBJ1_9MICO</name>
<gene>
    <name evidence="3" type="ORF">GCM10025866_14990</name>
</gene>
<proteinExistence type="predicted"/>
<evidence type="ECO:0000313" key="3">
    <source>
        <dbReference type="EMBL" id="BDZ45590.1"/>
    </source>
</evidence>
<evidence type="ECO:0000256" key="2">
    <source>
        <dbReference type="SAM" id="SignalP"/>
    </source>
</evidence>
<keyword evidence="2" id="KW-0732">Signal</keyword>
<accession>A0ABM8GBJ1</accession>
<feature type="region of interest" description="Disordered" evidence="1">
    <location>
        <begin position="92"/>
        <end position="114"/>
    </location>
</feature>
<dbReference type="RefSeq" id="WP_350226736.1">
    <property type="nucleotide sequence ID" value="NZ_AP027731.1"/>
</dbReference>
<keyword evidence="4" id="KW-1185">Reference proteome</keyword>
<dbReference type="Proteomes" id="UP001321498">
    <property type="component" value="Chromosome"/>
</dbReference>
<evidence type="ECO:0000256" key="1">
    <source>
        <dbReference type="SAM" id="MobiDB-lite"/>
    </source>
</evidence>
<feature type="chain" id="PRO_5045350305" description="Redoxin domain-containing protein" evidence="2">
    <location>
        <begin position="20"/>
        <end position="114"/>
    </location>
</feature>
<sequence>MRRALSVLAAVLVAGAALAGCSADPLADQYRAGSNKDYIAGDGTVETYAADHRESPQEFTGTTDGGDPIDSADLAGNVTVLNFWYASCPPAGRRRRTWRGSTRSSRRTASSSSG</sequence>
<feature type="signal peptide" evidence="2">
    <location>
        <begin position="1"/>
        <end position="19"/>
    </location>
</feature>
<evidence type="ECO:0000313" key="4">
    <source>
        <dbReference type="Proteomes" id="UP001321498"/>
    </source>
</evidence>
<dbReference type="PROSITE" id="PS51257">
    <property type="entry name" value="PROKAR_LIPOPROTEIN"/>
    <property type="match status" value="1"/>
</dbReference>
<protein>
    <recommendedName>
        <fullName evidence="5">Redoxin domain-containing protein</fullName>
    </recommendedName>
</protein>
<dbReference type="EMBL" id="AP027731">
    <property type="protein sequence ID" value="BDZ45590.1"/>
    <property type="molecule type" value="Genomic_DNA"/>
</dbReference>
<dbReference type="Gene3D" id="3.40.30.10">
    <property type="entry name" value="Glutaredoxin"/>
    <property type="match status" value="1"/>
</dbReference>
<dbReference type="SUPFAM" id="SSF52833">
    <property type="entry name" value="Thioredoxin-like"/>
    <property type="match status" value="1"/>
</dbReference>
<dbReference type="InterPro" id="IPR036249">
    <property type="entry name" value="Thioredoxin-like_sf"/>
</dbReference>
<reference evidence="4" key="1">
    <citation type="journal article" date="2019" name="Int. J. Syst. Evol. Microbiol.">
        <title>The Global Catalogue of Microorganisms (GCM) 10K type strain sequencing project: providing services to taxonomists for standard genome sequencing and annotation.</title>
        <authorList>
            <consortium name="The Broad Institute Genomics Platform"/>
            <consortium name="The Broad Institute Genome Sequencing Center for Infectious Disease"/>
            <person name="Wu L."/>
            <person name="Ma J."/>
        </authorList>
    </citation>
    <scope>NUCLEOTIDE SEQUENCE [LARGE SCALE GENOMIC DNA]</scope>
    <source>
        <strain evidence="4">NBRC 108725</strain>
    </source>
</reference>
<evidence type="ECO:0008006" key="5">
    <source>
        <dbReference type="Google" id="ProtNLM"/>
    </source>
</evidence>